<accession>A0A556QK58</accession>
<dbReference type="AlphaFoldDB" id="A0A556QK58"/>
<evidence type="ECO:0000313" key="2">
    <source>
        <dbReference type="Proteomes" id="UP000315648"/>
    </source>
</evidence>
<organism evidence="1 2">
    <name type="scientific">Rariglobus hedericola</name>
    <dbReference type="NCBI Taxonomy" id="2597822"/>
    <lineage>
        <taxon>Bacteria</taxon>
        <taxon>Pseudomonadati</taxon>
        <taxon>Verrucomicrobiota</taxon>
        <taxon>Opitutia</taxon>
        <taxon>Opitutales</taxon>
        <taxon>Opitutaceae</taxon>
        <taxon>Rariglobus</taxon>
    </lineage>
</organism>
<dbReference type="InterPro" id="IPR001940">
    <property type="entry name" value="Peptidase_S1C"/>
</dbReference>
<dbReference type="InterPro" id="IPR009003">
    <property type="entry name" value="Peptidase_S1_PA"/>
</dbReference>
<dbReference type="Proteomes" id="UP000315648">
    <property type="component" value="Unassembled WGS sequence"/>
</dbReference>
<gene>
    <name evidence="1" type="ORF">FPL22_12930</name>
</gene>
<dbReference type="GO" id="GO:0006508">
    <property type="term" value="P:proteolysis"/>
    <property type="evidence" value="ECO:0007669"/>
    <property type="project" value="InterPro"/>
</dbReference>
<reference evidence="1 2" key="1">
    <citation type="submission" date="2019-07" db="EMBL/GenBank/DDBJ databases">
        <title>Description of 53C-WASEF.</title>
        <authorList>
            <person name="Pitt A."/>
            <person name="Hahn M.W."/>
        </authorList>
    </citation>
    <scope>NUCLEOTIDE SEQUENCE [LARGE SCALE GENOMIC DNA]</scope>
    <source>
        <strain evidence="1 2">53C-WASEF</strain>
    </source>
</reference>
<dbReference type="SUPFAM" id="SSF50494">
    <property type="entry name" value="Trypsin-like serine proteases"/>
    <property type="match status" value="1"/>
</dbReference>
<sequence length="425" mass="47340">MEINDMRPHLLIFMALLFLPRTVAQPEDDKGFSKEVIERSKRACVLIEVEDKNGKGHGSGVRFNEQGWIATNYHVVAGAERIKVIDSSGHSEEVTELMYYSPQRDIALLKTSSTGEYAKFKRSMAASEPIMAIGHPLEERWKVTKGRIVKVFSRKNREEIQIDADIAPGSSGGPILAKDGTICGLSTYLVRLTFRDGKYQLAQIKMFFGVSKASIVDIPVEKIKPTRLSDLRVFGEGWVIYDEQLPVLISEIDDLLTIFYKRIASQVIKRTAAGTGRTEIGGNSAFLKFRYELADPQELKDLISRYRALAVFINQYIPQSPSDPALKQSCLLLKAALRNALESAENLALIHGMANDQGEGYFLRSDRSRSLAVAAVRDAVHSYSRARSSYGDHSNFLTEEGMDATWARYIPSVSPPWAAAAVKSE</sequence>
<dbReference type="EMBL" id="VMBG01000002">
    <property type="protein sequence ID" value="TSJ77008.1"/>
    <property type="molecule type" value="Genomic_DNA"/>
</dbReference>
<dbReference type="PANTHER" id="PTHR43019:SF23">
    <property type="entry name" value="PROTEASE DO-LIKE 5, CHLOROPLASTIC"/>
    <property type="match status" value="1"/>
</dbReference>
<dbReference type="Pfam" id="PF13365">
    <property type="entry name" value="Trypsin_2"/>
    <property type="match status" value="1"/>
</dbReference>
<protein>
    <submittedName>
        <fullName evidence="1">Trypsin-like peptidase domain-containing protein</fullName>
    </submittedName>
</protein>
<dbReference type="Gene3D" id="2.40.10.10">
    <property type="entry name" value="Trypsin-like serine proteases"/>
    <property type="match status" value="2"/>
</dbReference>
<dbReference type="PRINTS" id="PR00834">
    <property type="entry name" value="PROTEASES2C"/>
</dbReference>
<keyword evidence="2" id="KW-1185">Reference proteome</keyword>
<dbReference type="InterPro" id="IPR043504">
    <property type="entry name" value="Peptidase_S1_PA_chymotrypsin"/>
</dbReference>
<dbReference type="PANTHER" id="PTHR43019">
    <property type="entry name" value="SERINE ENDOPROTEASE DEGS"/>
    <property type="match status" value="1"/>
</dbReference>
<name>A0A556QK58_9BACT</name>
<dbReference type="GO" id="GO:0004252">
    <property type="term" value="F:serine-type endopeptidase activity"/>
    <property type="evidence" value="ECO:0007669"/>
    <property type="project" value="InterPro"/>
</dbReference>
<comment type="caution">
    <text evidence="1">The sequence shown here is derived from an EMBL/GenBank/DDBJ whole genome shotgun (WGS) entry which is preliminary data.</text>
</comment>
<evidence type="ECO:0000313" key="1">
    <source>
        <dbReference type="EMBL" id="TSJ77008.1"/>
    </source>
</evidence>
<proteinExistence type="predicted"/>
<dbReference type="OrthoDB" id="9758917at2"/>